<organism evidence="2 3">
    <name type="scientific">Protopolystoma xenopodis</name>
    <dbReference type="NCBI Taxonomy" id="117903"/>
    <lineage>
        <taxon>Eukaryota</taxon>
        <taxon>Metazoa</taxon>
        <taxon>Spiralia</taxon>
        <taxon>Lophotrochozoa</taxon>
        <taxon>Platyhelminthes</taxon>
        <taxon>Monogenea</taxon>
        <taxon>Polyopisthocotylea</taxon>
        <taxon>Polystomatidea</taxon>
        <taxon>Polystomatidae</taxon>
        <taxon>Protopolystoma</taxon>
    </lineage>
</organism>
<evidence type="ECO:0000313" key="3">
    <source>
        <dbReference type="Proteomes" id="UP000784294"/>
    </source>
</evidence>
<feature type="region of interest" description="Disordered" evidence="1">
    <location>
        <begin position="1"/>
        <end position="26"/>
    </location>
</feature>
<dbReference type="Proteomes" id="UP000784294">
    <property type="component" value="Unassembled WGS sequence"/>
</dbReference>
<protein>
    <submittedName>
        <fullName evidence="2">Uncharacterized protein</fullName>
    </submittedName>
</protein>
<comment type="caution">
    <text evidence="2">The sequence shown here is derived from an EMBL/GenBank/DDBJ whole genome shotgun (WGS) entry which is preliminary data.</text>
</comment>
<keyword evidence="3" id="KW-1185">Reference proteome</keyword>
<accession>A0A448XL83</accession>
<proteinExistence type="predicted"/>
<dbReference type="EMBL" id="CAAALY010260895">
    <property type="protein sequence ID" value="VEL39336.1"/>
    <property type="molecule type" value="Genomic_DNA"/>
</dbReference>
<feature type="compositionally biased region" description="Acidic residues" evidence="1">
    <location>
        <begin position="1"/>
        <end position="16"/>
    </location>
</feature>
<dbReference type="AlphaFoldDB" id="A0A448XL83"/>
<gene>
    <name evidence="2" type="ORF">PXEA_LOCUS32776</name>
</gene>
<evidence type="ECO:0000313" key="2">
    <source>
        <dbReference type="EMBL" id="VEL39336.1"/>
    </source>
</evidence>
<evidence type="ECO:0000256" key="1">
    <source>
        <dbReference type="SAM" id="MobiDB-lite"/>
    </source>
</evidence>
<name>A0A448XL83_9PLAT</name>
<sequence length="120" mass="13455">MTLFTDDADYDTDETTENVTSPRPNAENYENYFGRGLRTRRLQLSLSDHKAELRKPVQPASNLRKICFTNALSEKCLGIIVSSQVCRLGGLPPLIGFFCLAKSKETTAEALLREDVPLYV</sequence>
<reference evidence="2" key="1">
    <citation type="submission" date="2018-11" db="EMBL/GenBank/DDBJ databases">
        <authorList>
            <consortium name="Pathogen Informatics"/>
        </authorList>
    </citation>
    <scope>NUCLEOTIDE SEQUENCE</scope>
</reference>